<evidence type="ECO:0000313" key="2">
    <source>
        <dbReference type="EMBL" id="VDP09935.1"/>
    </source>
</evidence>
<feature type="region of interest" description="Disordered" evidence="1">
    <location>
        <begin position="38"/>
        <end position="58"/>
    </location>
</feature>
<proteinExistence type="predicted"/>
<keyword evidence="3" id="KW-1185">Reference proteome</keyword>
<reference evidence="2 3" key="1">
    <citation type="submission" date="2018-11" db="EMBL/GenBank/DDBJ databases">
        <authorList>
            <consortium name="Pathogen Informatics"/>
        </authorList>
    </citation>
    <scope>NUCLEOTIDE SEQUENCE [LARGE SCALE GENOMIC DNA]</scope>
</reference>
<evidence type="ECO:0000256" key="1">
    <source>
        <dbReference type="SAM" id="MobiDB-lite"/>
    </source>
</evidence>
<gene>
    <name evidence="2" type="ORF">HPBE_LOCUS17805</name>
</gene>
<accession>A0A3P8BUC8</accession>
<sequence length="161" mass="17972">MDKDSEMREPGAEQLFAVRDVVSEIQMLQEKTFSRTRVANEEDKMETESGEKGTMQAMVPGVFTITNGTTSIPDVNEKDEPLVLREGEKIGKTRVATLNVGTMTARSCELVEALERRRVDFCAVQETRWSCRKSRDIGRGFKDPHGNAECGYVDGPLVRVG</sequence>
<evidence type="ECO:0000313" key="4">
    <source>
        <dbReference type="WBParaSite" id="HPBE_0001780601-mRNA-1"/>
    </source>
</evidence>
<dbReference type="EMBL" id="UZAH01030271">
    <property type="protein sequence ID" value="VDP09935.1"/>
    <property type="molecule type" value="Genomic_DNA"/>
</dbReference>
<evidence type="ECO:0000313" key="3">
    <source>
        <dbReference type="Proteomes" id="UP000050761"/>
    </source>
</evidence>
<feature type="compositionally biased region" description="Basic and acidic residues" evidence="1">
    <location>
        <begin position="38"/>
        <end position="51"/>
    </location>
</feature>
<dbReference type="AlphaFoldDB" id="A0A3P8BUC8"/>
<dbReference type="WBParaSite" id="HPBE_0001780601-mRNA-1">
    <property type="protein sequence ID" value="HPBE_0001780601-mRNA-1"/>
    <property type="gene ID" value="HPBE_0001780601"/>
</dbReference>
<protein>
    <submittedName>
        <fullName evidence="4">Endo/exonuclease/phosphatase domain-containing protein</fullName>
    </submittedName>
</protein>
<name>A0A3P8BUC8_HELPZ</name>
<dbReference type="Proteomes" id="UP000050761">
    <property type="component" value="Unassembled WGS sequence"/>
</dbReference>
<dbReference type="OrthoDB" id="418748at2759"/>
<reference evidence="4" key="2">
    <citation type="submission" date="2019-09" db="UniProtKB">
        <authorList>
            <consortium name="WormBaseParasite"/>
        </authorList>
    </citation>
    <scope>IDENTIFICATION</scope>
</reference>
<organism evidence="2">
    <name type="scientific">Heligmosomoides polygyrus</name>
    <name type="common">Parasitic roundworm</name>
    <dbReference type="NCBI Taxonomy" id="6339"/>
    <lineage>
        <taxon>Eukaryota</taxon>
        <taxon>Metazoa</taxon>
        <taxon>Ecdysozoa</taxon>
        <taxon>Nematoda</taxon>
        <taxon>Chromadorea</taxon>
        <taxon>Rhabditida</taxon>
        <taxon>Rhabditina</taxon>
        <taxon>Rhabditomorpha</taxon>
        <taxon>Strongyloidea</taxon>
        <taxon>Heligmosomidae</taxon>
        <taxon>Heligmosomoides</taxon>
    </lineage>
</organism>